<dbReference type="UniPathway" id="UPA00378"/>
<dbReference type="OrthoDB" id="292747at2759"/>
<evidence type="ECO:0000256" key="14">
    <source>
        <dbReference type="ARBA" id="ARBA00045102"/>
    </source>
</evidence>
<feature type="domain" description="MIR" evidence="17">
    <location>
        <begin position="355"/>
        <end position="416"/>
    </location>
</feature>
<dbReference type="Gene3D" id="2.80.10.50">
    <property type="match status" value="1"/>
</dbReference>
<dbReference type="Pfam" id="PF02366">
    <property type="entry name" value="PMT"/>
    <property type="match status" value="1"/>
</dbReference>
<keyword evidence="6" id="KW-0808">Transferase</keyword>
<feature type="region of interest" description="Disordered" evidence="15">
    <location>
        <begin position="1"/>
        <end position="30"/>
    </location>
</feature>
<evidence type="ECO:0000256" key="2">
    <source>
        <dbReference type="ARBA" id="ARBA00004922"/>
    </source>
</evidence>
<comment type="catalytic activity">
    <reaction evidence="13">
        <text>a di-trans,poly-cis-dolichyl beta-D-mannosyl phosphate + L-threonyl-[protein] = 3-O-(alpha-D-mannosyl)-L-threonyl-[protein] + a di-trans,poly-cis-dolichyl phosphate + H(+)</text>
        <dbReference type="Rhea" id="RHEA:53396"/>
        <dbReference type="Rhea" id="RHEA-COMP:11060"/>
        <dbReference type="Rhea" id="RHEA-COMP:13547"/>
        <dbReference type="Rhea" id="RHEA-COMP:19498"/>
        <dbReference type="Rhea" id="RHEA-COMP:19501"/>
        <dbReference type="ChEBI" id="CHEBI:15378"/>
        <dbReference type="ChEBI" id="CHEBI:30013"/>
        <dbReference type="ChEBI" id="CHEBI:57683"/>
        <dbReference type="ChEBI" id="CHEBI:58211"/>
        <dbReference type="ChEBI" id="CHEBI:137323"/>
        <dbReference type="EC" id="2.4.1.109"/>
    </reaction>
</comment>
<keyword evidence="5" id="KW-0328">Glycosyltransferase</keyword>
<dbReference type="AlphaFoldDB" id="A0A7J7KFR2"/>
<keyword evidence="9" id="KW-0256">Endoplasmic reticulum</keyword>
<dbReference type="PROSITE" id="PS50919">
    <property type="entry name" value="MIR"/>
    <property type="match status" value="3"/>
</dbReference>
<reference evidence="18" key="1">
    <citation type="submission" date="2020-06" db="EMBL/GenBank/DDBJ databases">
        <title>Draft genome of Bugula neritina, a colonial animal packing powerful symbionts and potential medicines.</title>
        <authorList>
            <person name="Rayko M."/>
        </authorList>
    </citation>
    <scope>NUCLEOTIDE SEQUENCE [LARGE SCALE GENOMIC DNA]</scope>
    <source>
        <strain evidence="18">Kwan_BN1</strain>
    </source>
</reference>
<feature type="transmembrane region" description="Helical" evidence="16">
    <location>
        <begin position="301"/>
        <end position="323"/>
    </location>
</feature>
<feature type="transmembrane region" description="Helical" evidence="16">
    <location>
        <begin position="692"/>
        <end position="713"/>
    </location>
</feature>
<evidence type="ECO:0000256" key="3">
    <source>
        <dbReference type="ARBA" id="ARBA00007222"/>
    </source>
</evidence>
<sequence length="777" mass="87562">MVKKSNSKTRSNSSGRRSRSRTRKTNKYLLIGREKSVSQTRLISKQDAKLNGHHSSASTHKEATTPVEKPSAPEFVIKMDLISVVLYATALVLRIRNIQYPKAIVFDEQIMGSHISSYNRREMYFSFDPPLAAQFYYFIANLCGDWNKDFEFTEVGKLYPADMPYVCLRVVTVILDSLLTPLVYHILKTSKANSVSAILPALLIATDPTFIVQSRIYSGDSLSILLSLVGLYSALNFYRLNSPNCGATRWVLALSITIALSLSMKYSAVFTTLLSFSVILSKFWQNLADASYTKLMLWRQAALIILLPTLLPLLVYAGCWTVHVSTLHNAAAISSKSTLGTLSSAVELTELNVAPRPVTNGSLITLKHLHGRSCWLHSYDLMYPKRYPDGRGSSHQQQVTCYPFVDQNNRWIVLKHFTGVSGEDTADNLAIKHGDIVSLLHEQTGRLLNSHLVAAPMTSTKQEVSCYVNHNVSMDIQPGWMIDIDDRSEDTDDWLGRVSEIKLIHVNTSAALSTTSKQLPGYGADQYELIADSFIFHENTLWVADEVLPPSRAHSSQISGLSNITLLYCLEKIYILHKRIFVSVYDYSEDHEYSSSPLHWVTGHSTLLYWMHPVDNAQIYMLPNVLVWNISAFSLLILLAVQIVSNIRVRRGITPCHLSDTTTALEKHVAIGVGGYSLNLFPYFFTSQSPLLYNYLPALVFAYITFGYLVNHVTQSVQSSRWARILFYMILLQVVCTSFIFTLWISPLIYGSTDTSQLVLINRLQHLFGWRFSLNQN</sequence>
<evidence type="ECO:0000256" key="10">
    <source>
        <dbReference type="ARBA" id="ARBA00022989"/>
    </source>
</evidence>
<dbReference type="GO" id="GO:0005789">
    <property type="term" value="C:endoplasmic reticulum membrane"/>
    <property type="evidence" value="ECO:0007669"/>
    <property type="project" value="UniProtKB-SubCell"/>
</dbReference>
<gene>
    <name evidence="18" type="ORF">EB796_004660</name>
</gene>
<dbReference type="Pfam" id="PF16192">
    <property type="entry name" value="PMT_4TMC"/>
    <property type="match status" value="1"/>
</dbReference>
<feature type="transmembrane region" description="Helical" evidence="16">
    <location>
        <begin position="626"/>
        <end position="647"/>
    </location>
</feature>
<accession>A0A7J7KFR2</accession>
<evidence type="ECO:0000256" key="6">
    <source>
        <dbReference type="ARBA" id="ARBA00022679"/>
    </source>
</evidence>
<feature type="transmembrane region" description="Helical" evidence="16">
    <location>
        <begin position="250"/>
        <end position="280"/>
    </location>
</feature>
<evidence type="ECO:0000256" key="5">
    <source>
        <dbReference type="ARBA" id="ARBA00022676"/>
    </source>
</evidence>
<evidence type="ECO:0000256" key="13">
    <source>
        <dbReference type="ARBA" id="ARBA00045085"/>
    </source>
</evidence>
<evidence type="ECO:0000256" key="4">
    <source>
        <dbReference type="ARBA" id="ARBA00012839"/>
    </source>
</evidence>
<proteinExistence type="inferred from homology"/>
<evidence type="ECO:0000256" key="15">
    <source>
        <dbReference type="SAM" id="MobiDB-lite"/>
    </source>
</evidence>
<dbReference type="EMBL" id="VXIV02000632">
    <property type="protein sequence ID" value="KAF6037043.1"/>
    <property type="molecule type" value="Genomic_DNA"/>
</dbReference>
<dbReference type="Pfam" id="PF02815">
    <property type="entry name" value="MIR"/>
    <property type="match status" value="1"/>
</dbReference>
<feature type="transmembrane region" description="Helical" evidence="16">
    <location>
        <begin position="725"/>
        <end position="750"/>
    </location>
</feature>
<evidence type="ECO:0000256" key="8">
    <source>
        <dbReference type="ARBA" id="ARBA00022737"/>
    </source>
</evidence>
<dbReference type="PANTHER" id="PTHR10050:SF46">
    <property type="entry name" value="PROTEIN O-MANNOSYL-TRANSFERASE 2"/>
    <property type="match status" value="1"/>
</dbReference>
<dbReference type="InterPro" id="IPR003342">
    <property type="entry name" value="ArnT-like_N"/>
</dbReference>
<evidence type="ECO:0000256" key="9">
    <source>
        <dbReference type="ARBA" id="ARBA00022824"/>
    </source>
</evidence>
<comment type="caution">
    <text evidence="18">The sequence shown here is derived from an EMBL/GenBank/DDBJ whole genome shotgun (WGS) entry which is preliminary data.</text>
</comment>
<keyword evidence="10 16" id="KW-1133">Transmembrane helix</keyword>
<keyword evidence="8" id="KW-0677">Repeat</keyword>
<comment type="similarity">
    <text evidence="3">Belongs to the glycosyltransferase 39 family.</text>
</comment>
<dbReference type="InterPro" id="IPR016093">
    <property type="entry name" value="MIR_motif"/>
</dbReference>
<comment type="catalytic activity">
    <reaction evidence="14">
        <text>a di-trans,poly-cis-dolichyl beta-D-mannosyl phosphate + L-seryl-[protein] = 3-O-(alpha-D-mannosyl)-L-seryl-[protein] + a di-trans,poly-cis-dolichyl phosphate + H(+)</text>
        <dbReference type="Rhea" id="RHEA:17377"/>
        <dbReference type="Rhea" id="RHEA-COMP:9863"/>
        <dbReference type="Rhea" id="RHEA-COMP:13546"/>
        <dbReference type="Rhea" id="RHEA-COMP:19498"/>
        <dbReference type="Rhea" id="RHEA-COMP:19501"/>
        <dbReference type="ChEBI" id="CHEBI:15378"/>
        <dbReference type="ChEBI" id="CHEBI:29999"/>
        <dbReference type="ChEBI" id="CHEBI:57683"/>
        <dbReference type="ChEBI" id="CHEBI:58211"/>
        <dbReference type="ChEBI" id="CHEBI:137321"/>
        <dbReference type="EC" id="2.4.1.109"/>
    </reaction>
</comment>
<feature type="domain" description="MIR" evidence="17">
    <location>
        <begin position="428"/>
        <end position="485"/>
    </location>
</feature>
<protein>
    <recommendedName>
        <fullName evidence="12">Protein O-mannosyl-transferase 2</fullName>
        <ecNumber evidence="4">2.4.1.109</ecNumber>
    </recommendedName>
</protein>
<comment type="pathway">
    <text evidence="2">Protein modification; protein glycosylation.</text>
</comment>
<dbReference type="InterPro" id="IPR036300">
    <property type="entry name" value="MIR_dom_sf"/>
</dbReference>
<dbReference type="SUPFAM" id="SSF82109">
    <property type="entry name" value="MIR domain"/>
    <property type="match status" value="1"/>
</dbReference>
<evidence type="ECO:0000256" key="12">
    <source>
        <dbReference type="ARBA" id="ARBA00039583"/>
    </source>
</evidence>
<dbReference type="PANTHER" id="PTHR10050">
    <property type="entry name" value="DOLICHYL-PHOSPHATE-MANNOSE--PROTEIN MANNOSYLTRANSFERASE"/>
    <property type="match status" value="1"/>
</dbReference>
<name>A0A7J7KFR2_BUGNE</name>
<organism evidence="18 19">
    <name type="scientific">Bugula neritina</name>
    <name type="common">Brown bryozoan</name>
    <name type="synonym">Sertularia neritina</name>
    <dbReference type="NCBI Taxonomy" id="10212"/>
    <lineage>
        <taxon>Eukaryota</taxon>
        <taxon>Metazoa</taxon>
        <taxon>Spiralia</taxon>
        <taxon>Lophotrochozoa</taxon>
        <taxon>Bryozoa</taxon>
        <taxon>Gymnolaemata</taxon>
        <taxon>Cheilostomatida</taxon>
        <taxon>Flustrina</taxon>
        <taxon>Buguloidea</taxon>
        <taxon>Bugulidae</taxon>
        <taxon>Bugula</taxon>
    </lineage>
</organism>
<feature type="transmembrane region" description="Helical" evidence="16">
    <location>
        <begin position="219"/>
        <end position="238"/>
    </location>
</feature>
<feature type="compositionally biased region" description="Basic residues" evidence="15">
    <location>
        <begin position="16"/>
        <end position="26"/>
    </location>
</feature>
<dbReference type="EC" id="2.4.1.109" evidence="4"/>
<evidence type="ECO:0000256" key="16">
    <source>
        <dbReference type="SAM" id="Phobius"/>
    </source>
</evidence>
<evidence type="ECO:0000256" key="1">
    <source>
        <dbReference type="ARBA" id="ARBA00004477"/>
    </source>
</evidence>
<evidence type="ECO:0000313" key="19">
    <source>
        <dbReference type="Proteomes" id="UP000593567"/>
    </source>
</evidence>
<comment type="subcellular location">
    <subcellularLocation>
        <location evidence="1">Endoplasmic reticulum membrane</location>
        <topology evidence="1">Multi-pass membrane protein</topology>
    </subcellularLocation>
</comment>
<evidence type="ECO:0000256" key="11">
    <source>
        <dbReference type="ARBA" id="ARBA00023136"/>
    </source>
</evidence>
<dbReference type="GO" id="GO:0004169">
    <property type="term" value="F:dolichyl-phosphate-mannose-protein mannosyltransferase activity"/>
    <property type="evidence" value="ECO:0007669"/>
    <property type="project" value="UniProtKB-EC"/>
</dbReference>
<evidence type="ECO:0000313" key="18">
    <source>
        <dbReference type="EMBL" id="KAF6037043.1"/>
    </source>
</evidence>
<keyword evidence="19" id="KW-1185">Reference proteome</keyword>
<feature type="transmembrane region" description="Helical" evidence="16">
    <location>
        <begin position="166"/>
        <end position="187"/>
    </location>
</feature>
<dbReference type="SMART" id="SM00472">
    <property type="entry name" value="MIR"/>
    <property type="match status" value="3"/>
</dbReference>
<evidence type="ECO:0000259" key="17">
    <source>
        <dbReference type="PROSITE" id="PS50919"/>
    </source>
</evidence>
<feature type="domain" description="MIR" evidence="17">
    <location>
        <begin position="492"/>
        <end position="547"/>
    </location>
</feature>
<keyword evidence="7 16" id="KW-0812">Transmembrane</keyword>
<keyword evidence="11 16" id="KW-0472">Membrane</keyword>
<feature type="region of interest" description="Disordered" evidence="15">
    <location>
        <begin position="47"/>
        <end position="67"/>
    </location>
</feature>
<dbReference type="Proteomes" id="UP000593567">
    <property type="component" value="Unassembled WGS sequence"/>
</dbReference>
<evidence type="ECO:0000256" key="7">
    <source>
        <dbReference type="ARBA" id="ARBA00022692"/>
    </source>
</evidence>
<dbReference type="InterPro" id="IPR032421">
    <property type="entry name" value="PMT_4TMC"/>
</dbReference>
<dbReference type="InterPro" id="IPR027005">
    <property type="entry name" value="PMT-like"/>
</dbReference>